<dbReference type="InterPro" id="IPR043461">
    <property type="entry name" value="LpxH-like"/>
</dbReference>
<dbReference type="KEGG" id="samy:DB32_002731"/>
<evidence type="ECO:0000256" key="4">
    <source>
        <dbReference type="ARBA" id="ARBA00023136"/>
    </source>
</evidence>
<dbReference type="PANTHER" id="PTHR34990">
    <property type="entry name" value="UDP-2,3-DIACYLGLUCOSAMINE HYDROLASE-RELATED"/>
    <property type="match status" value="1"/>
</dbReference>
<dbReference type="SUPFAM" id="SSF56300">
    <property type="entry name" value="Metallo-dependent phosphatases"/>
    <property type="match status" value="1"/>
</dbReference>
<keyword evidence="1" id="KW-1003">Cell membrane</keyword>
<reference evidence="7 8" key="1">
    <citation type="submission" date="2015-03" db="EMBL/GenBank/DDBJ databases">
        <title>Genome assembly of Sandaracinus amylolyticus DSM 53668.</title>
        <authorList>
            <person name="Sharma G."/>
            <person name="Subramanian S."/>
        </authorList>
    </citation>
    <scope>NUCLEOTIDE SEQUENCE [LARGE SCALE GENOMIC DNA]</scope>
    <source>
        <strain evidence="7 8">DSM 53668</strain>
    </source>
</reference>
<keyword evidence="2" id="KW-0997">Cell inner membrane</keyword>
<dbReference type="PANTHER" id="PTHR34990:SF2">
    <property type="entry name" value="BLL8164 PROTEIN"/>
    <property type="match status" value="1"/>
</dbReference>
<protein>
    <recommendedName>
        <fullName evidence="6">Calcineurin-like phosphoesterase domain-containing protein</fullName>
    </recommendedName>
</protein>
<dbReference type="AlphaFoldDB" id="A0A0F6YIX4"/>
<dbReference type="GO" id="GO:0046872">
    <property type="term" value="F:metal ion binding"/>
    <property type="evidence" value="ECO:0007669"/>
    <property type="project" value="UniProtKB-KW"/>
</dbReference>
<gene>
    <name evidence="7" type="ORF">DB32_002731</name>
</gene>
<dbReference type="GO" id="GO:0016020">
    <property type="term" value="C:membrane"/>
    <property type="evidence" value="ECO:0007669"/>
    <property type="project" value="GOC"/>
</dbReference>
<evidence type="ECO:0000313" key="8">
    <source>
        <dbReference type="Proteomes" id="UP000034883"/>
    </source>
</evidence>
<organism evidence="7 8">
    <name type="scientific">Sandaracinus amylolyticus</name>
    <dbReference type="NCBI Taxonomy" id="927083"/>
    <lineage>
        <taxon>Bacteria</taxon>
        <taxon>Pseudomonadati</taxon>
        <taxon>Myxococcota</taxon>
        <taxon>Polyangia</taxon>
        <taxon>Polyangiales</taxon>
        <taxon>Sandaracinaceae</taxon>
        <taxon>Sandaracinus</taxon>
    </lineage>
</organism>
<dbReference type="GO" id="GO:0009245">
    <property type="term" value="P:lipid A biosynthetic process"/>
    <property type="evidence" value="ECO:0007669"/>
    <property type="project" value="TreeGrafter"/>
</dbReference>
<dbReference type="InterPro" id="IPR029052">
    <property type="entry name" value="Metallo-depent_PP-like"/>
</dbReference>
<dbReference type="Gene3D" id="3.60.21.10">
    <property type="match status" value="1"/>
</dbReference>
<dbReference type="RefSeq" id="WP_053232843.1">
    <property type="nucleotide sequence ID" value="NZ_CP011125.1"/>
</dbReference>
<dbReference type="GO" id="GO:0008758">
    <property type="term" value="F:UDP-2,3-diacylglucosamine hydrolase activity"/>
    <property type="evidence" value="ECO:0007669"/>
    <property type="project" value="TreeGrafter"/>
</dbReference>
<evidence type="ECO:0000256" key="2">
    <source>
        <dbReference type="ARBA" id="ARBA00022519"/>
    </source>
</evidence>
<dbReference type="Proteomes" id="UP000034883">
    <property type="component" value="Chromosome"/>
</dbReference>
<proteinExistence type="predicted"/>
<dbReference type="Pfam" id="PF00149">
    <property type="entry name" value="Metallophos"/>
    <property type="match status" value="1"/>
</dbReference>
<evidence type="ECO:0000256" key="3">
    <source>
        <dbReference type="ARBA" id="ARBA00022723"/>
    </source>
</evidence>
<dbReference type="EMBL" id="CP011125">
    <property type="protein sequence ID" value="AKF05582.1"/>
    <property type="molecule type" value="Genomic_DNA"/>
</dbReference>
<name>A0A0F6YIX4_9BACT</name>
<evidence type="ECO:0000256" key="1">
    <source>
        <dbReference type="ARBA" id="ARBA00022475"/>
    </source>
</evidence>
<dbReference type="OrthoDB" id="5483353at2"/>
<accession>A0A0F6YIX4</accession>
<evidence type="ECO:0000259" key="6">
    <source>
        <dbReference type="Pfam" id="PF00149"/>
    </source>
</evidence>
<keyword evidence="3" id="KW-0479">Metal-binding</keyword>
<dbReference type="STRING" id="927083.DB32_002731"/>
<sequence>MKLLRLVLSDLHLGTGVRRGELNAFEDFRHDDEFADLLAHHDREVGEHGELELILNGDVFDLLKVKIDGRWPTEITDEIATEKLRQCLDGHPRFVHALRALLAKKGRRLVFLPGNHDLDMVLPGPQELFRRYVAPGPLGERVRFVTSTDTYHLPEGIQIRHGHQLERIHRVDYARLTRKLRDGREILDLPWGSLWILDVMNPAKEQRSYVDRIQPLGRFLLGAFVFDTMFVLRFLYHSSLYFLRRRVFDIGAWVERIRRLPQMLREDIIALGGFDEVVHRELKKLRGVRCLIIGHSHGPRYLQMPGGKLLVNTGTWMKMINLDVSHLGQDSGLTYCTIDYSEDGDPRISLVKWHGMRKPYEVIPYAD</sequence>
<keyword evidence="5" id="KW-0464">Manganese</keyword>
<evidence type="ECO:0000313" key="7">
    <source>
        <dbReference type="EMBL" id="AKF05582.1"/>
    </source>
</evidence>
<keyword evidence="4" id="KW-0472">Membrane</keyword>
<keyword evidence="8" id="KW-1185">Reference proteome</keyword>
<feature type="domain" description="Calcineurin-like phosphoesterase" evidence="6">
    <location>
        <begin position="6"/>
        <end position="179"/>
    </location>
</feature>
<dbReference type="InterPro" id="IPR004843">
    <property type="entry name" value="Calcineurin-like_PHP"/>
</dbReference>
<evidence type="ECO:0000256" key="5">
    <source>
        <dbReference type="ARBA" id="ARBA00023211"/>
    </source>
</evidence>